<dbReference type="InterPro" id="IPR006076">
    <property type="entry name" value="FAD-dep_OxRdtase"/>
</dbReference>
<keyword evidence="1" id="KW-0560">Oxidoreductase</keyword>
<dbReference type="Pfam" id="PF01266">
    <property type="entry name" value="DAO"/>
    <property type="match status" value="1"/>
</dbReference>
<accession>A0A0J0YST1</accession>
<dbReference type="PANTHER" id="PTHR13847">
    <property type="entry name" value="SARCOSINE DEHYDROGENASE-RELATED"/>
    <property type="match status" value="1"/>
</dbReference>
<dbReference type="GO" id="GO:0005737">
    <property type="term" value="C:cytoplasm"/>
    <property type="evidence" value="ECO:0007669"/>
    <property type="project" value="TreeGrafter"/>
</dbReference>
<dbReference type="GO" id="GO:0016491">
    <property type="term" value="F:oxidoreductase activity"/>
    <property type="evidence" value="ECO:0007669"/>
    <property type="project" value="UniProtKB-KW"/>
</dbReference>
<protein>
    <submittedName>
        <fullName evidence="3">Oxidoreductase</fullName>
    </submittedName>
</protein>
<dbReference type="PANTHER" id="PTHR13847:SF281">
    <property type="entry name" value="FAD DEPENDENT OXIDOREDUCTASE DOMAIN-CONTAINING PROTEIN"/>
    <property type="match status" value="1"/>
</dbReference>
<organism evidence="3 4">
    <name type="scientific">Neisseria arctica</name>
    <dbReference type="NCBI Taxonomy" id="1470200"/>
    <lineage>
        <taxon>Bacteria</taxon>
        <taxon>Pseudomonadati</taxon>
        <taxon>Pseudomonadota</taxon>
        <taxon>Betaproteobacteria</taxon>
        <taxon>Neisseriales</taxon>
        <taxon>Neisseriaceae</taxon>
        <taxon>Neisseria</taxon>
    </lineage>
</organism>
<evidence type="ECO:0000259" key="2">
    <source>
        <dbReference type="Pfam" id="PF01266"/>
    </source>
</evidence>
<comment type="caution">
    <text evidence="3">The sequence shown here is derived from an EMBL/GenBank/DDBJ whole genome shotgun (WGS) entry which is preliminary data.</text>
</comment>
<feature type="domain" description="FAD dependent oxidoreductase" evidence="2">
    <location>
        <begin position="36"/>
        <end position="389"/>
    </location>
</feature>
<dbReference type="InterPro" id="IPR036188">
    <property type="entry name" value="FAD/NAD-bd_sf"/>
</dbReference>
<dbReference type="AlphaFoldDB" id="A0A0J0YST1"/>
<dbReference type="Proteomes" id="UP000036027">
    <property type="component" value="Unassembled WGS sequence"/>
</dbReference>
<evidence type="ECO:0000256" key="1">
    <source>
        <dbReference type="ARBA" id="ARBA00023002"/>
    </source>
</evidence>
<dbReference type="OrthoDB" id="9342835at2"/>
<gene>
    <name evidence="3" type="ORF">PL75_04480</name>
</gene>
<dbReference type="STRING" id="1470200.PL75_04480"/>
<dbReference type="EMBL" id="JTDO01000005">
    <property type="protein sequence ID" value="KLT73166.1"/>
    <property type="molecule type" value="Genomic_DNA"/>
</dbReference>
<dbReference type="RefSeq" id="WP_047760718.1">
    <property type="nucleotide sequence ID" value="NZ_CP091510.1"/>
</dbReference>
<keyword evidence="4" id="KW-1185">Reference proteome</keyword>
<proteinExistence type="predicted"/>
<name>A0A0J0YST1_9NEIS</name>
<evidence type="ECO:0000313" key="3">
    <source>
        <dbReference type="EMBL" id="KLT73166.1"/>
    </source>
</evidence>
<dbReference type="Gene3D" id="3.30.9.10">
    <property type="entry name" value="D-Amino Acid Oxidase, subunit A, domain 2"/>
    <property type="match status" value="1"/>
</dbReference>
<evidence type="ECO:0000313" key="4">
    <source>
        <dbReference type="Proteomes" id="UP000036027"/>
    </source>
</evidence>
<dbReference type="Gene3D" id="3.50.50.60">
    <property type="entry name" value="FAD/NAD(P)-binding domain"/>
    <property type="match status" value="1"/>
</dbReference>
<sequence length="434" mass="48164">MRTPASKDSTSSYYHHSIISPPRYPQLKEHIEVGTCIVGGGLSGLCTALPLAENGYSVALIEAARIGSGASGHSGGQILSDYACGMGTLERQAGSERALWFWQQSLAAVELVDERIRKYRIECDWTRGYATVAIRPRHLEALEEWQEKARRQYGITHLEMWDKTALQQQLASERYLGGLYDPLSGHLHPLNYTLGIARAAAASGAHIYENTPFISMEPAFGGWLVHTPAATIQCDNVVLAVNTFAGKNRNRAFRRLDRKALSVSTFMIATEPLGTTAQTLIRNNMAACDNRYILDYYRLSADGRLLFGGKDSEFIYDAKRMTQAVRRDMLKVFPQLENARIDFSWGGDCDITPNLTPHFGRQAANLYFLQGYCGHGMAITGIAGLAVAEAILGDSSRLRPFEQLRHRSILGGKPLRKAASFVGSSYYRFQDARR</sequence>
<dbReference type="PATRIC" id="fig|1470200.3.peg.2049"/>
<reference evidence="3 4" key="1">
    <citation type="submission" date="2014-11" db="EMBL/GenBank/DDBJ databases">
        <title>Genome of a novel goose pathogen.</title>
        <authorList>
            <person name="Hansen C.M."/>
            <person name="Hueffer K."/>
            <person name="Choi S.C."/>
        </authorList>
    </citation>
    <scope>NUCLEOTIDE SEQUENCE [LARGE SCALE GENOMIC DNA]</scope>
    <source>
        <strain evidence="3 4">KH1503</strain>
    </source>
</reference>
<dbReference type="SUPFAM" id="SSF51905">
    <property type="entry name" value="FAD/NAD(P)-binding domain"/>
    <property type="match status" value="1"/>
</dbReference>